<dbReference type="RefSeq" id="WP_118403539.1">
    <property type="nucleotide sequence ID" value="NZ_JADNFX010000018.1"/>
</dbReference>
<organism evidence="2 3">
    <name type="scientific">Bacteroides cellulosilyticus</name>
    <dbReference type="NCBI Taxonomy" id="246787"/>
    <lineage>
        <taxon>Bacteria</taxon>
        <taxon>Pseudomonadati</taxon>
        <taxon>Bacteroidota</taxon>
        <taxon>Bacteroidia</taxon>
        <taxon>Bacteroidales</taxon>
        <taxon>Bacteroidaceae</taxon>
        <taxon>Bacteroides</taxon>
    </lineage>
</organism>
<feature type="domain" description="Peptidase M15A C-terminal" evidence="1">
    <location>
        <begin position="2"/>
        <end position="118"/>
    </location>
</feature>
<dbReference type="Pfam" id="PF08291">
    <property type="entry name" value="Peptidase_M15_3"/>
    <property type="match status" value="1"/>
</dbReference>
<accession>A0A412I9V0</accession>
<dbReference type="SUPFAM" id="SSF55166">
    <property type="entry name" value="Hedgehog/DD-peptidase"/>
    <property type="match status" value="1"/>
</dbReference>
<dbReference type="Gene3D" id="3.30.1380.10">
    <property type="match status" value="1"/>
</dbReference>
<gene>
    <name evidence="2" type="ORF">DWX97_20975</name>
</gene>
<name>A0A412I9V0_9BACE</name>
<evidence type="ECO:0000313" key="3">
    <source>
        <dbReference type="Proteomes" id="UP000283341"/>
    </source>
</evidence>
<proteinExistence type="predicted"/>
<dbReference type="InterPro" id="IPR013230">
    <property type="entry name" value="Peptidase_M15A_C"/>
</dbReference>
<dbReference type="AlphaFoldDB" id="A0A412I9V0"/>
<dbReference type="InterPro" id="IPR009045">
    <property type="entry name" value="Zn_M74/Hedgehog-like"/>
</dbReference>
<comment type="caution">
    <text evidence="2">The sequence shown here is derived from an EMBL/GenBank/DDBJ whole genome shotgun (WGS) entry which is preliminary data.</text>
</comment>
<reference evidence="2 3" key="1">
    <citation type="submission" date="2018-08" db="EMBL/GenBank/DDBJ databases">
        <title>A genome reference for cultivated species of the human gut microbiota.</title>
        <authorList>
            <person name="Zou Y."/>
            <person name="Xue W."/>
            <person name="Luo G."/>
        </authorList>
    </citation>
    <scope>NUCLEOTIDE SEQUENCE [LARGE SCALE GENOMIC DNA]</scope>
    <source>
        <strain evidence="2 3">AF22-3AC</strain>
    </source>
</reference>
<sequence>MKYFTIAELCKSDTADRLGIDNRCKKEHVVNMTALVDNVLDPLREAYGKPITVNSGFRCPALNKAVKGSATSDHMTGRAADITGGSPKENNRLFYLIQELGLPFDQVIDEKHFSWVHVSYRKEGNRKQVLAL</sequence>
<protein>
    <submittedName>
        <fullName evidence="2">Peptidase M15</fullName>
    </submittedName>
</protein>
<evidence type="ECO:0000259" key="1">
    <source>
        <dbReference type="Pfam" id="PF08291"/>
    </source>
</evidence>
<dbReference type="Proteomes" id="UP000283341">
    <property type="component" value="Unassembled WGS sequence"/>
</dbReference>
<evidence type="ECO:0000313" key="2">
    <source>
        <dbReference type="EMBL" id="RGS33647.1"/>
    </source>
</evidence>
<dbReference type="EMBL" id="QRVJ01000027">
    <property type="protein sequence ID" value="RGS33647.1"/>
    <property type="molecule type" value="Genomic_DNA"/>
</dbReference>